<dbReference type="InterPro" id="IPR001865">
    <property type="entry name" value="Ribosomal_uS2"/>
</dbReference>
<dbReference type="PATRIC" id="fig|1618482.3.peg.957"/>
<dbReference type="InterPro" id="IPR023591">
    <property type="entry name" value="Ribosomal_uS2_flav_dom_sf"/>
</dbReference>
<dbReference type="EMBL" id="LBZM01000028">
    <property type="protein sequence ID" value="KKR71453.1"/>
    <property type="molecule type" value="Genomic_DNA"/>
</dbReference>
<dbReference type="HAMAP" id="MF_00291_B">
    <property type="entry name" value="Ribosomal_uS2_B"/>
    <property type="match status" value="1"/>
</dbReference>
<dbReference type="InterPro" id="IPR005706">
    <property type="entry name" value="Ribosomal_uS2_bac/mit/plastid"/>
</dbReference>
<organism evidence="7 8">
    <name type="scientific">Candidatus Roizmanbacteria bacterium GW2011_GWB1_40_7</name>
    <dbReference type="NCBI Taxonomy" id="1618482"/>
    <lineage>
        <taxon>Bacteria</taxon>
        <taxon>Candidatus Roizmaniibacteriota</taxon>
    </lineage>
</organism>
<dbReference type="PRINTS" id="PR00395">
    <property type="entry name" value="RIBOSOMALS2"/>
</dbReference>
<dbReference type="AlphaFoldDB" id="A0A0G0T313"/>
<dbReference type="GO" id="GO:0022627">
    <property type="term" value="C:cytosolic small ribosomal subunit"/>
    <property type="evidence" value="ECO:0007669"/>
    <property type="project" value="TreeGrafter"/>
</dbReference>
<reference evidence="7 8" key="1">
    <citation type="journal article" date="2015" name="Nature">
        <title>rRNA introns, odd ribosomes, and small enigmatic genomes across a large radiation of phyla.</title>
        <authorList>
            <person name="Brown C.T."/>
            <person name="Hug L.A."/>
            <person name="Thomas B.C."/>
            <person name="Sharon I."/>
            <person name="Castelle C.J."/>
            <person name="Singh A."/>
            <person name="Wilkins M.J."/>
            <person name="Williams K.H."/>
            <person name="Banfield J.F."/>
        </authorList>
    </citation>
    <scope>NUCLEOTIDE SEQUENCE [LARGE SCALE GENOMIC DNA]</scope>
</reference>
<feature type="region of interest" description="Disordered" evidence="6">
    <location>
        <begin position="240"/>
        <end position="266"/>
    </location>
</feature>
<evidence type="ECO:0000313" key="7">
    <source>
        <dbReference type="EMBL" id="KKR71453.1"/>
    </source>
</evidence>
<gene>
    <name evidence="5" type="primary">rpsB</name>
    <name evidence="7" type="ORF">UU14_C0028G0015</name>
</gene>
<proteinExistence type="inferred from homology"/>
<evidence type="ECO:0000256" key="3">
    <source>
        <dbReference type="ARBA" id="ARBA00023274"/>
    </source>
</evidence>
<evidence type="ECO:0000256" key="4">
    <source>
        <dbReference type="ARBA" id="ARBA00035256"/>
    </source>
</evidence>
<evidence type="ECO:0000256" key="1">
    <source>
        <dbReference type="ARBA" id="ARBA00006242"/>
    </source>
</evidence>
<dbReference type="GO" id="GO:0003735">
    <property type="term" value="F:structural constituent of ribosome"/>
    <property type="evidence" value="ECO:0007669"/>
    <property type="project" value="InterPro"/>
</dbReference>
<sequence>MQTIDLKVLLEAGAHFGHKTNKWHPSASKFIYKAVGDIHIIDLVKTKQHLETARDFIYQQVSQGKEVLFVGTKRQAGAIIKQEAESVSAPYINSRWIGGFITNWQEVKKNVEKMNQIEKDLKDSTKMAKYTKLERVLMDRERGKLESVYGGVRKLEKTPDILFVIDVRKESTATAEARHNGLKVVGVVDTNTDSAKVDYVIPANDDAVGSISYIIKAIAEAYKEGKEVLEKNLEKEAKELQSKKMAEQEKKAQAEKEQKVSKEAKE</sequence>
<keyword evidence="2 5" id="KW-0689">Ribosomal protein</keyword>
<dbReference type="Gene3D" id="1.10.287.610">
    <property type="entry name" value="Helix hairpin bin"/>
    <property type="match status" value="1"/>
</dbReference>
<dbReference type="Pfam" id="PF00318">
    <property type="entry name" value="Ribosomal_S2"/>
    <property type="match status" value="1"/>
</dbReference>
<dbReference type="PANTHER" id="PTHR12534">
    <property type="entry name" value="30S RIBOSOMAL PROTEIN S2 PROKARYOTIC AND ORGANELLAR"/>
    <property type="match status" value="1"/>
</dbReference>
<dbReference type="SUPFAM" id="SSF52313">
    <property type="entry name" value="Ribosomal protein S2"/>
    <property type="match status" value="1"/>
</dbReference>
<dbReference type="PANTHER" id="PTHR12534:SF0">
    <property type="entry name" value="SMALL RIBOSOMAL SUBUNIT PROTEIN US2M"/>
    <property type="match status" value="1"/>
</dbReference>
<dbReference type="CDD" id="cd01425">
    <property type="entry name" value="RPS2"/>
    <property type="match status" value="1"/>
</dbReference>
<name>A0A0G0T313_9BACT</name>
<evidence type="ECO:0000256" key="2">
    <source>
        <dbReference type="ARBA" id="ARBA00022980"/>
    </source>
</evidence>
<evidence type="ECO:0000256" key="6">
    <source>
        <dbReference type="SAM" id="MobiDB-lite"/>
    </source>
</evidence>
<keyword evidence="3 5" id="KW-0687">Ribonucleoprotein</keyword>
<dbReference type="Gene3D" id="3.40.50.10490">
    <property type="entry name" value="Glucose-6-phosphate isomerase like protein, domain 1"/>
    <property type="match status" value="1"/>
</dbReference>
<comment type="similarity">
    <text evidence="1 5">Belongs to the universal ribosomal protein uS2 family.</text>
</comment>
<evidence type="ECO:0000313" key="8">
    <source>
        <dbReference type="Proteomes" id="UP000034664"/>
    </source>
</evidence>
<comment type="caution">
    <text evidence="7">The sequence shown here is derived from an EMBL/GenBank/DDBJ whole genome shotgun (WGS) entry which is preliminary data.</text>
</comment>
<dbReference type="GO" id="GO:0006412">
    <property type="term" value="P:translation"/>
    <property type="evidence" value="ECO:0007669"/>
    <property type="project" value="UniProtKB-UniRule"/>
</dbReference>
<dbReference type="NCBIfam" id="TIGR01011">
    <property type="entry name" value="rpsB_bact"/>
    <property type="match status" value="1"/>
</dbReference>
<accession>A0A0G0T313</accession>
<protein>
    <recommendedName>
        <fullName evidence="4 5">Small ribosomal subunit protein uS2</fullName>
    </recommendedName>
</protein>
<evidence type="ECO:0000256" key="5">
    <source>
        <dbReference type="HAMAP-Rule" id="MF_00291"/>
    </source>
</evidence>
<dbReference type="Proteomes" id="UP000034664">
    <property type="component" value="Unassembled WGS sequence"/>
</dbReference>